<keyword evidence="6" id="KW-0472">Membrane</keyword>
<sequence length="423" mass="47341">MLGQSNGLLTKQDAIAETLQNNFGITIAAKNLEIADNNQGILNSGYLPSLTGTAGASYDIQDQEVTFQSGEANIVDGAETTRYNASLNLSYTLFDGLGRYWDYKTFQEQYNVSKLQVRETMETTIIQMFSVYFEVARITENITVLEDVFFNTERRLKRAGYAFEYGQNNKLDVLNAEVDLVTDSINLLNARQLLANTKRDLNVISNLDLERDFTVDTTVVFIPQLVLENYIQEADTMNVRVLQAKKNKTISENNYKSSKSIYLPTVGLTGSYGWNEGNFPSTSFSQASVSTGFSAGLNLSWSLFDGGSGITSVKNAKIQIESQETLIEQIVKEVDRDILNAQGDYINRLKIYELQTQNVLTATNNFERSNEQYKLGQISSVELRQAQVNLLNAKTNKNLAKYQAKLAELQVLQLTGQLLNVDL</sequence>
<name>A0A5J4IM23_9FLAO</name>
<dbReference type="InterPro" id="IPR003423">
    <property type="entry name" value="OMP_efflux"/>
</dbReference>
<dbReference type="EMBL" id="BKCG01000001">
    <property type="protein sequence ID" value="GER58145.1"/>
    <property type="molecule type" value="Genomic_DNA"/>
</dbReference>
<evidence type="ECO:0000256" key="3">
    <source>
        <dbReference type="ARBA" id="ARBA00022448"/>
    </source>
</evidence>
<keyword evidence="5" id="KW-0812">Transmembrane</keyword>
<evidence type="ECO:0000256" key="1">
    <source>
        <dbReference type="ARBA" id="ARBA00004442"/>
    </source>
</evidence>
<dbReference type="SUPFAM" id="SSF56954">
    <property type="entry name" value="Outer membrane efflux proteins (OEP)"/>
    <property type="match status" value="1"/>
</dbReference>
<evidence type="ECO:0000313" key="9">
    <source>
        <dbReference type="Proteomes" id="UP000326509"/>
    </source>
</evidence>
<dbReference type="GO" id="GO:1990281">
    <property type="term" value="C:efflux pump complex"/>
    <property type="evidence" value="ECO:0007669"/>
    <property type="project" value="TreeGrafter"/>
</dbReference>
<organism evidence="8 9">
    <name type="scientific">Patiriisocius marinus</name>
    <dbReference type="NCBI Taxonomy" id="1397112"/>
    <lineage>
        <taxon>Bacteria</taxon>
        <taxon>Pseudomonadati</taxon>
        <taxon>Bacteroidota</taxon>
        <taxon>Flavobacteriia</taxon>
        <taxon>Flavobacteriales</taxon>
        <taxon>Flavobacteriaceae</taxon>
        <taxon>Patiriisocius</taxon>
    </lineage>
</organism>
<dbReference type="GO" id="GO:0009279">
    <property type="term" value="C:cell outer membrane"/>
    <property type="evidence" value="ECO:0007669"/>
    <property type="project" value="UniProtKB-SubCell"/>
</dbReference>
<protein>
    <submittedName>
        <fullName evidence="8">Membrane protein</fullName>
    </submittedName>
</protein>
<dbReference type="PANTHER" id="PTHR30026">
    <property type="entry name" value="OUTER MEMBRANE PROTEIN TOLC"/>
    <property type="match status" value="1"/>
</dbReference>
<dbReference type="Proteomes" id="UP000326509">
    <property type="component" value="Unassembled WGS sequence"/>
</dbReference>
<proteinExistence type="inferred from homology"/>
<keyword evidence="4" id="KW-1134">Transmembrane beta strand</keyword>
<dbReference type="GO" id="GO:0015562">
    <property type="term" value="F:efflux transmembrane transporter activity"/>
    <property type="evidence" value="ECO:0007669"/>
    <property type="project" value="InterPro"/>
</dbReference>
<evidence type="ECO:0000313" key="8">
    <source>
        <dbReference type="EMBL" id="GER58145.1"/>
    </source>
</evidence>
<reference evidence="8 9" key="1">
    <citation type="submission" date="2019-08" db="EMBL/GenBank/DDBJ databases">
        <title>Draft genome sequence of Ulvibacter marinus type strain NBRC 109484.</title>
        <authorList>
            <person name="Kawano K."/>
            <person name="Ushijima N."/>
            <person name="Kihara M."/>
            <person name="Itoh H."/>
        </authorList>
    </citation>
    <scope>NUCLEOTIDE SEQUENCE [LARGE SCALE GENOMIC DNA]</scope>
    <source>
        <strain evidence="8 9">NBRC 109484</strain>
    </source>
</reference>
<keyword evidence="3" id="KW-0813">Transport</keyword>
<gene>
    <name evidence="8" type="ORF">ULMA_02530</name>
</gene>
<dbReference type="PANTHER" id="PTHR30026:SF20">
    <property type="entry name" value="OUTER MEMBRANE PROTEIN TOLC"/>
    <property type="match status" value="1"/>
</dbReference>
<evidence type="ECO:0000256" key="2">
    <source>
        <dbReference type="ARBA" id="ARBA00007613"/>
    </source>
</evidence>
<dbReference type="GO" id="GO:0015288">
    <property type="term" value="F:porin activity"/>
    <property type="evidence" value="ECO:0007669"/>
    <property type="project" value="TreeGrafter"/>
</dbReference>
<evidence type="ECO:0000256" key="6">
    <source>
        <dbReference type="ARBA" id="ARBA00023136"/>
    </source>
</evidence>
<evidence type="ECO:0000256" key="4">
    <source>
        <dbReference type="ARBA" id="ARBA00022452"/>
    </source>
</evidence>
<dbReference type="Gene3D" id="1.20.1600.10">
    <property type="entry name" value="Outer membrane efflux proteins (OEP)"/>
    <property type="match status" value="1"/>
</dbReference>
<evidence type="ECO:0000256" key="5">
    <source>
        <dbReference type="ARBA" id="ARBA00022692"/>
    </source>
</evidence>
<accession>A0A5J4IM23</accession>
<dbReference type="Pfam" id="PF02321">
    <property type="entry name" value="OEP"/>
    <property type="match status" value="2"/>
</dbReference>
<comment type="similarity">
    <text evidence="2">Belongs to the outer membrane factor (OMF) (TC 1.B.17) family.</text>
</comment>
<dbReference type="AlphaFoldDB" id="A0A5J4IM23"/>
<keyword evidence="7" id="KW-0998">Cell outer membrane</keyword>
<comment type="caution">
    <text evidence="8">The sequence shown here is derived from an EMBL/GenBank/DDBJ whole genome shotgun (WGS) entry which is preliminary data.</text>
</comment>
<dbReference type="InterPro" id="IPR051906">
    <property type="entry name" value="TolC-like"/>
</dbReference>
<evidence type="ECO:0000256" key="7">
    <source>
        <dbReference type="ARBA" id="ARBA00023237"/>
    </source>
</evidence>
<keyword evidence="9" id="KW-1185">Reference proteome</keyword>
<comment type="subcellular location">
    <subcellularLocation>
        <location evidence="1">Cell outer membrane</location>
    </subcellularLocation>
</comment>